<accession>A0A655VPP8</accession>
<protein>
    <submittedName>
        <fullName evidence="1">Uncharacterized protein</fullName>
    </submittedName>
</protein>
<evidence type="ECO:0000313" key="1">
    <source>
        <dbReference type="EMBL" id="CSB73401.1"/>
    </source>
</evidence>
<evidence type="ECO:0000313" key="2">
    <source>
        <dbReference type="Proteomes" id="UP000046067"/>
    </source>
</evidence>
<sequence length="119" mass="13054">MRSAIVALTHALRGVVTLPKCAEQFSQWQAFWIKNDAHDLGMASFATAHFFIGWIGRKTARVANGGGDHSVQLPKQAFSAPKAAHTNQDLLLTGLWRGSDRAAIDEMRIVNRHRSSTTG</sequence>
<gene>
    <name evidence="1" type="ORF">ERS013201_00778</name>
</gene>
<dbReference type="Proteomes" id="UP000046067">
    <property type="component" value="Unassembled WGS sequence"/>
</dbReference>
<dbReference type="EMBL" id="CWQJ01000004">
    <property type="protein sequence ID" value="CSB73401.1"/>
    <property type="molecule type" value="Genomic_DNA"/>
</dbReference>
<dbReference type="AlphaFoldDB" id="A0A655VPP8"/>
<reference evidence="1 2" key="1">
    <citation type="submission" date="2015-07" db="EMBL/GenBank/DDBJ databases">
        <authorList>
            <consortium name="Pathogen Informatics"/>
        </authorList>
    </citation>
    <scope>NUCLEOTIDE SEQUENCE [LARGE SCALE GENOMIC DNA]</scope>
    <source>
        <strain evidence="1 2">A325</strain>
    </source>
</reference>
<organism evidence="1 2">
    <name type="scientific">Vibrio cholerae</name>
    <dbReference type="NCBI Taxonomy" id="666"/>
    <lineage>
        <taxon>Bacteria</taxon>
        <taxon>Pseudomonadati</taxon>
        <taxon>Pseudomonadota</taxon>
        <taxon>Gammaproteobacteria</taxon>
        <taxon>Vibrionales</taxon>
        <taxon>Vibrionaceae</taxon>
        <taxon>Vibrio</taxon>
    </lineage>
</organism>
<proteinExistence type="predicted"/>
<name>A0A655VPP8_VIBCL</name>